<protein>
    <submittedName>
        <fullName evidence="2">Uncharacterized protein</fullName>
    </submittedName>
</protein>
<feature type="region of interest" description="Disordered" evidence="1">
    <location>
        <begin position="71"/>
        <end position="105"/>
    </location>
</feature>
<name>A0AA37GX21_9PEZI</name>
<reference evidence="2 3" key="1">
    <citation type="submission" date="2021-07" db="EMBL/GenBank/DDBJ databases">
        <title>Genome data of Colletotrichum spaethianum.</title>
        <authorList>
            <person name="Utami Y.D."/>
            <person name="Hiruma K."/>
        </authorList>
    </citation>
    <scope>NUCLEOTIDE SEQUENCE [LARGE SCALE GENOMIC DNA]</scope>
    <source>
        <strain evidence="2 3">MAFF 242679</strain>
    </source>
</reference>
<evidence type="ECO:0000313" key="2">
    <source>
        <dbReference type="EMBL" id="GJC88612.1"/>
    </source>
</evidence>
<accession>A0AA37GX21</accession>
<keyword evidence="3" id="KW-1185">Reference proteome</keyword>
<dbReference type="Proteomes" id="UP001055172">
    <property type="component" value="Unassembled WGS sequence"/>
</dbReference>
<dbReference type="AlphaFoldDB" id="A0AA37GX21"/>
<sequence>MKAWQHAVGQVLADKAALLKAKLGIIAVHEQLQALIKCPRAGAPRGTDVEKAAVLGQVNATLQGAVEIPRCEDEPEPEPGPSDGQLAFHAQSRRRGGKQKKQDTK</sequence>
<proteinExistence type="predicted"/>
<organism evidence="2 3">
    <name type="scientific">Colletotrichum liriopes</name>
    <dbReference type="NCBI Taxonomy" id="708192"/>
    <lineage>
        <taxon>Eukaryota</taxon>
        <taxon>Fungi</taxon>
        <taxon>Dikarya</taxon>
        <taxon>Ascomycota</taxon>
        <taxon>Pezizomycotina</taxon>
        <taxon>Sordariomycetes</taxon>
        <taxon>Hypocreomycetidae</taxon>
        <taxon>Glomerellales</taxon>
        <taxon>Glomerellaceae</taxon>
        <taxon>Colletotrichum</taxon>
        <taxon>Colletotrichum spaethianum species complex</taxon>
    </lineage>
</organism>
<comment type="caution">
    <text evidence="2">The sequence shown here is derived from an EMBL/GenBank/DDBJ whole genome shotgun (WGS) entry which is preliminary data.</text>
</comment>
<gene>
    <name evidence="2" type="ORF">ColLi_11450</name>
</gene>
<evidence type="ECO:0000256" key="1">
    <source>
        <dbReference type="SAM" id="MobiDB-lite"/>
    </source>
</evidence>
<dbReference type="EMBL" id="BPPX01000034">
    <property type="protein sequence ID" value="GJC88612.1"/>
    <property type="molecule type" value="Genomic_DNA"/>
</dbReference>
<evidence type="ECO:0000313" key="3">
    <source>
        <dbReference type="Proteomes" id="UP001055172"/>
    </source>
</evidence>